<protein>
    <submittedName>
        <fullName evidence="2">Uncharacterized protein</fullName>
    </submittedName>
</protein>
<dbReference type="Proteomes" id="UP000004650">
    <property type="component" value="Unassembled WGS sequence"/>
</dbReference>
<reference evidence="2 3" key="2">
    <citation type="submission" date="2013-10" db="EMBL/GenBank/DDBJ databases">
        <title>The Genome Sequence of Fusobacterium nucleatum subsp. animalis D11.</title>
        <authorList>
            <consortium name="The Broad Institute Genomics Platform"/>
            <person name="Earl A."/>
            <person name="Ward D."/>
            <person name="Feldgarden M."/>
            <person name="Gevers D."/>
            <person name="Kostic A."/>
            <person name="Garrett W."/>
            <person name="Young S.K."/>
            <person name="Zeng Q."/>
            <person name="Gargeya S."/>
            <person name="Fitzgerald M."/>
            <person name="Abouelleil A."/>
            <person name="Alvarado L."/>
            <person name="Berlin A.M."/>
            <person name="Chapman S.B."/>
            <person name="Gainer-Dewar J."/>
            <person name="Goldberg J."/>
            <person name="Gnerre S."/>
            <person name="Griggs A."/>
            <person name="Gujja S."/>
            <person name="Hansen M."/>
            <person name="Howarth C."/>
            <person name="Imamovic A."/>
            <person name="Ireland A."/>
            <person name="Larimer J."/>
            <person name="McCowan C."/>
            <person name="Murphy C."/>
            <person name="Pearson M."/>
            <person name="Poon T.W."/>
            <person name="Priest M."/>
            <person name="Roberts A."/>
            <person name="Saif S."/>
            <person name="Shea T."/>
            <person name="Sykes S."/>
            <person name="Wortman J."/>
            <person name="Nusbaum C."/>
            <person name="Birren B."/>
        </authorList>
    </citation>
    <scope>NUCLEOTIDE SEQUENCE [LARGE SCALE GENOMIC DNA]</scope>
    <source>
        <strain evidence="2 3">D11</strain>
    </source>
</reference>
<name>D6BGJ4_9FUSO</name>
<keyword evidence="1" id="KW-0472">Membrane</keyword>
<evidence type="ECO:0000313" key="3">
    <source>
        <dbReference type="Proteomes" id="UP000004650"/>
    </source>
</evidence>
<evidence type="ECO:0000256" key="1">
    <source>
        <dbReference type="SAM" id="Phobius"/>
    </source>
</evidence>
<proteinExistence type="predicted"/>
<gene>
    <name evidence="2" type="ORF">PSAG_01326</name>
</gene>
<reference evidence="3" key="1">
    <citation type="submission" date="2009-02" db="EMBL/GenBank/DDBJ databases">
        <title>The Genome Sequence of Shigella sp. D9.</title>
        <authorList>
            <consortium name="The Broad Institute Genome Sequencing Platform"/>
            <person name="Ward D."/>
            <person name="Young S.K."/>
            <person name="Kodira C.D."/>
            <person name="Zeng Q."/>
            <person name="Koehrsen M."/>
            <person name="Alvarado L."/>
            <person name="Berlin A."/>
            <person name="Borenstein D."/>
            <person name="Chen Z."/>
            <person name="Engels R."/>
            <person name="Freedman E."/>
            <person name="Gellesch M."/>
            <person name="Goldberg J."/>
            <person name="Griggs A."/>
            <person name="Gujja S."/>
            <person name="Heiman D."/>
            <person name="Hepburn T."/>
            <person name="Howarth C."/>
            <person name="Jen D."/>
            <person name="Larson L."/>
            <person name="Lewis B."/>
            <person name="Mehta T."/>
            <person name="Park D."/>
            <person name="Pearson M."/>
            <person name="Roberts A."/>
            <person name="Saif S."/>
            <person name="Shea T."/>
            <person name="Shenoy N."/>
            <person name="Sisk P."/>
            <person name="Stolte C."/>
            <person name="Sykes S."/>
            <person name="Walk T."/>
            <person name="White J."/>
            <person name="Yandava C."/>
            <person name="Allen-Vercoe E."/>
            <person name="Strauss J."/>
            <person name="Sibley C."/>
            <person name="White A."/>
            <person name="Ambrose C."/>
            <person name="Lander E."/>
            <person name="Nusbaum C."/>
            <person name="Galagan J."/>
            <person name="Birren B."/>
        </authorList>
    </citation>
    <scope>NUCLEOTIDE SEQUENCE [LARGE SCALE GENOMIC DNA]</scope>
    <source>
        <strain evidence="3">D11</strain>
    </source>
</reference>
<sequence length="401" mass="48491">MIMEVFESFIKGLYPLFSETSILIFVILSIIILLKERIIIDNFKFVIFMFSITFPFILLFLVKLFSTNFSLDGWLGFLGSYLGIIGTFGALYWKSNLEKNEKNKQIDSYISYIIKKNKENFDKNFKNLNKYLYEISSIYTDNDNEIKKYSFDLPNFHKNFIENNFEYILTLPRGNDFITLYNILTKINSLTSNFIEYLEREREALTKYDNHNNTYSFYKEYEFALDNPYSDDVKEYMVNNFHRSAEDEIDYYSFYFQGFIIFKLQMTSLIIENYNNDKILENILKQIEIIPQMKNYNEQEFDFFKPFQNLTSEYIKTLIKINEKNKILKALTFDLLFRKYQLNLILLFSNLVGKVPQYFICSPFYREVMKTNQELKYCDFWIKEFIEAFMEYYKILNKFNE</sequence>
<feature type="transmembrane region" description="Helical" evidence="1">
    <location>
        <begin position="12"/>
        <end position="33"/>
    </location>
</feature>
<organism evidence="2 3">
    <name type="scientific">Fusobacterium animalis D11</name>
    <dbReference type="NCBI Taxonomy" id="556264"/>
    <lineage>
        <taxon>Bacteria</taxon>
        <taxon>Fusobacteriati</taxon>
        <taxon>Fusobacteriota</taxon>
        <taxon>Fusobacteriia</taxon>
        <taxon>Fusobacteriales</taxon>
        <taxon>Fusobacteriaceae</taxon>
        <taxon>Fusobacterium</taxon>
    </lineage>
</organism>
<dbReference type="EMBL" id="ACDS02000039">
    <property type="protein sequence ID" value="EFD81291.1"/>
    <property type="molecule type" value="Genomic_DNA"/>
</dbReference>
<evidence type="ECO:0000313" key="2">
    <source>
        <dbReference type="EMBL" id="EFD81291.1"/>
    </source>
</evidence>
<feature type="transmembrane region" description="Helical" evidence="1">
    <location>
        <begin position="74"/>
        <end position="93"/>
    </location>
</feature>
<accession>D6BGJ4</accession>
<feature type="transmembrane region" description="Helical" evidence="1">
    <location>
        <begin position="45"/>
        <end position="62"/>
    </location>
</feature>
<keyword evidence="1" id="KW-1133">Transmembrane helix</keyword>
<dbReference type="HOGENOM" id="CLU_686545_0_0_0"/>
<keyword evidence="1" id="KW-0812">Transmembrane</keyword>
<comment type="caution">
    <text evidence="2">The sequence shown here is derived from an EMBL/GenBank/DDBJ whole genome shotgun (WGS) entry which is preliminary data.</text>
</comment>
<dbReference type="AlphaFoldDB" id="D6BGJ4"/>